<accession>A0ABY4TRZ1</accession>
<protein>
    <recommendedName>
        <fullName evidence="3">Methyltransferase domain-containing protein</fullName>
    </recommendedName>
</protein>
<gene>
    <name evidence="1" type="ORF">M9980_11490</name>
</gene>
<sequence>MGPMRALTWLWRGARRLADARARSEIATRRRHRDRIHQDVTLTRIDRYPRLFAAARDLLADRPRPTLLSYGCSSGEEVVSLRGYFPDADIVGAELNCAMLAACARWPHDPRTRFLASDDAGVAAAGPYDAIFCMAVLQRRPHGVENEGRETIADFYPFALFDRQVAELAALLKTGGLLIVEHAQYLVTDASAAPLLEPVGDRGVWPAKGPRFDRDGRRIVPQPTIARLYRRRAA</sequence>
<dbReference type="Gene3D" id="3.40.50.150">
    <property type="entry name" value="Vaccinia Virus protein VP39"/>
    <property type="match status" value="1"/>
</dbReference>
<proteinExistence type="predicted"/>
<keyword evidence="2" id="KW-1185">Reference proteome</keyword>
<evidence type="ECO:0008006" key="3">
    <source>
        <dbReference type="Google" id="ProtNLM"/>
    </source>
</evidence>
<evidence type="ECO:0000313" key="2">
    <source>
        <dbReference type="Proteomes" id="UP001055580"/>
    </source>
</evidence>
<reference evidence="1" key="1">
    <citation type="submission" date="2022-05" db="EMBL/GenBank/DDBJ databases">
        <title>Sphingomonas sp. strain RMG20 Genome sequencing and assembly.</title>
        <authorList>
            <person name="Kim I."/>
        </authorList>
    </citation>
    <scope>NUCLEOTIDE SEQUENCE</scope>
    <source>
        <strain evidence="1">RMG20</strain>
    </source>
</reference>
<evidence type="ECO:0000313" key="1">
    <source>
        <dbReference type="EMBL" id="URW75164.1"/>
    </source>
</evidence>
<dbReference type="EMBL" id="CP098401">
    <property type="protein sequence ID" value="URW75164.1"/>
    <property type="molecule type" value="Genomic_DNA"/>
</dbReference>
<name>A0ABY4TRZ1_9SPHN</name>
<dbReference type="RefSeq" id="WP_250750910.1">
    <property type="nucleotide sequence ID" value="NZ_CP098401.1"/>
</dbReference>
<organism evidence="1 2">
    <name type="scientific">Sphingomonas donggukensis</name>
    <dbReference type="NCBI Taxonomy" id="2949093"/>
    <lineage>
        <taxon>Bacteria</taxon>
        <taxon>Pseudomonadati</taxon>
        <taxon>Pseudomonadota</taxon>
        <taxon>Alphaproteobacteria</taxon>
        <taxon>Sphingomonadales</taxon>
        <taxon>Sphingomonadaceae</taxon>
        <taxon>Sphingomonas</taxon>
    </lineage>
</organism>
<dbReference type="Proteomes" id="UP001055580">
    <property type="component" value="Chromosome"/>
</dbReference>
<dbReference type="InterPro" id="IPR029063">
    <property type="entry name" value="SAM-dependent_MTases_sf"/>
</dbReference>
<dbReference type="SUPFAM" id="SSF53335">
    <property type="entry name" value="S-adenosyl-L-methionine-dependent methyltransferases"/>
    <property type="match status" value="1"/>
</dbReference>